<dbReference type="Proteomes" id="UP000664844">
    <property type="component" value="Unassembled WGS sequence"/>
</dbReference>
<proteinExistence type="predicted"/>
<protein>
    <submittedName>
        <fullName evidence="1">COP23 domain-containing protein</fullName>
    </submittedName>
</protein>
<name>A0ABS3FVI9_9CYAN</name>
<accession>A0ABS3FVI9</accession>
<evidence type="ECO:0000313" key="1">
    <source>
        <dbReference type="EMBL" id="MBO0351139.1"/>
    </source>
</evidence>
<organism evidence="1 2">
    <name type="scientific">Phormidium pseudopriestleyi FRX01</name>
    <dbReference type="NCBI Taxonomy" id="1759528"/>
    <lineage>
        <taxon>Bacteria</taxon>
        <taxon>Bacillati</taxon>
        <taxon>Cyanobacteriota</taxon>
        <taxon>Cyanophyceae</taxon>
        <taxon>Oscillatoriophycideae</taxon>
        <taxon>Oscillatoriales</taxon>
        <taxon>Oscillatoriaceae</taxon>
        <taxon>Phormidium</taxon>
    </lineage>
</organism>
<reference evidence="1 2" key="1">
    <citation type="submission" date="2021-03" db="EMBL/GenBank/DDBJ databases">
        <title>Metabolic Capacity of the Antarctic Cyanobacterium Phormidium pseudopriestleyi that Sustains Oxygenic Photosynthesis in the Presence of Hydrogen Sulfide.</title>
        <authorList>
            <person name="Lumian J.E."/>
            <person name="Jungblut A.D."/>
            <person name="Dillon M.L."/>
            <person name="Hawes I."/>
            <person name="Doran P.T."/>
            <person name="Mackey T.J."/>
            <person name="Dick G.J."/>
            <person name="Grettenberger C.L."/>
            <person name="Sumner D.Y."/>
        </authorList>
    </citation>
    <scope>NUCLEOTIDE SEQUENCE [LARGE SCALE GENOMIC DNA]</scope>
    <source>
        <strain evidence="1 2">FRX01</strain>
    </source>
</reference>
<gene>
    <name evidence="1" type="ORF">J0895_19090</name>
</gene>
<dbReference type="InterPro" id="IPR025478">
    <property type="entry name" value="COP23"/>
</dbReference>
<dbReference type="EMBL" id="JAFLQW010000501">
    <property type="protein sequence ID" value="MBO0351139.1"/>
    <property type="molecule type" value="Genomic_DNA"/>
</dbReference>
<comment type="caution">
    <text evidence="1">The sequence shown here is derived from an EMBL/GenBank/DDBJ whole genome shotgun (WGS) entry which is preliminary data.</text>
</comment>
<dbReference type="RefSeq" id="WP_207089592.1">
    <property type="nucleotide sequence ID" value="NZ_JAFLQW010000501.1"/>
</dbReference>
<dbReference type="Pfam" id="PF14218">
    <property type="entry name" value="COP23"/>
    <property type="match status" value="1"/>
</dbReference>
<keyword evidence="2" id="KW-1185">Reference proteome</keyword>
<evidence type="ECO:0000313" key="2">
    <source>
        <dbReference type="Proteomes" id="UP000664844"/>
    </source>
</evidence>
<sequence length="181" mass="19518">MNLKQILQVAIAGIVATSVPLISAQKSVAQSEAPLSSFQCQISEDQLFVTLAVRQNGQVSDPMIVWKTEEFSGAGYTPERRCTEVTNRLNTLLQENNQSLKGLYMTAGLVNSEAVLCAVSSTRSGCNTRNVLFTLNHANRRNPSQMLRNLASAGVVGSGSAIQESGGQPYVDLDILVNQLF</sequence>